<accession>A0A1I8BXE5</accession>
<feature type="region of interest" description="Disordered" evidence="1">
    <location>
        <begin position="1"/>
        <end position="20"/>
    </location>
</feature>
<keyword evidence="2" id="KW-1185">Reference proteome</keyword>
<organism evidence="2 3">
    <name type="scientific">Meloidogyne hapla</name>
    <name type="common">Root-knot nematode worm</name>
    <dbReference type="NCBI Taxonomy" id="6305"/>
    <lineage>
        <taxon>Eukaryota</taxon>
        <taxon>Metazoa</taxon>
        <taxon>Ecdysozoa</taxon>
        <taxon>Nematoda</taxon>
        <taxon>Chromadorea</taxon>
        <taxon>Rhabditida</taxon>
        <taxon>Tylenchina</taxon>
        <taxon>Tylenchomorpha</taxon>
        <taxon>Tylenchoidea</taxon>
        <taxon>Meloidogynidae</taxon>
        <taxon>Meloidogyninae</taxon>
        <taxon>Meloidogyne</taxon>
    </lineage>
</organism>
<dbReference type="Proteomes" id="UP000095281">
    <property type="component" value="Unplaced"/>
</dbReference>
<proteinExistence type="predicted"/>
<sequence length="151" mass="17513">MLQPPPHRSQSFRHRPRPNTLIKGRDVGLTTINNWQNIIDTTGIETNDSTPERRRSTPTIHRRASLRGGSRFDTRLDTWPEPKQIAKLMLLKAQRFEKRRFDGQKVYNTPLCFEFVWTSATLCEMSSVEVKQVKLFSEIDACGCYGMFVLI</sequence>
<dbReference type="WBParaSite" id="MhA1_Contig778.frz3.gene1">
    <property type="protein sequence ID" value="MhA1_Contig778.frz3.gene1"/>
    <property type="gene ID" value="MhA1_Contig778.frz3.gene1"/>
</dbReference>
<evidence type="ECO:0000313" key="2">
    <source>
        <dbReference type="Proteomes" id="UP000095281"/>
    </source>
</evidence>
<dbReference type="AlphaFoldDB" id="A0A1I8BXE5"/>
<evidence type="ECO:0000256" key="1">
    <source>
        <dbReference type="SAM" id="MobiDB-lite"/>
    </source>
</evidence>
<evidence type="ECO:0000313" key="3">
    <source>
        <dbReference type="WBParaSite" id="MhA1_Contig778.frz3.gene1"/>
    </source>
</evidence>
<reference evidence="3" key="1">
    <citation type="submission" date="2016-11" db="UniProtKB">
        <authorList>
            <consortium name="WormBaseParasite"/>
        </authorList>
    </citation>
    <scope>IDENTIFICATION</scope>
</reference>
<protein>
    <submittedName>
        <fullName evidence="3">Uncharacterized protein</fullName>
    </submittedName>
</protein>
<name>A0A1I8BXE5_MELHA</name>